<sequence>MLWRQTRRICIATARQVLSDVKRKYGQDLFLHEATTRPEADRPVVLMIGWLLSKRNHIQKYADWYADRGIHTVSMLPRPKHCLDMKQASAAASSLLHLVTSPPFRGHPLLIHGFSVGGFLYGRYLMEATQHSEYEDIAACTRGQILDSVVDLEGIPYGVSAATFKNPLVRRLSQAFLEGLMAMSPGRMGVYRASSSIFKANPMRTPTHVMYSHVDPVTDSERIESVMRAWQQQGIPVTASVFDESAHVQHMKQYYDKYYADLETFVKKHVTVL</sequence>
<dbReference type="GO" id="GO:0017171">
    <property type="term" value="F:serine hydrolase activity"/>
    <property type="evidence" value="ECO:0007669"/>
    <property type="project" value="TreeGrafter"/>
</dbReference>
<dbReference type="SUPFAM" id="SSF53474">
    <property type="entry name" value="alpha/beta-Hydrolases"/>
    <property type="match status" value="1"/>
</dbReference>
<dbReference type="InterPro" id="IPR008547">
    <property type="entry name" value="DUF829_TMEM53"/>
</dbReference>
<dbReference type="Pfam" id="PF05705">
    <property type="entry name" value="DUF829"/>
    <property type="match status" value="1"/>
</dbReference>
<organism evidence="2">
    <name type="scientific">Salpingoeca rosetta (strain ATCC 50818 / BSB-021)</name>
    <dbReference type="NCBI Taxonomy" id="946362"/>
    <lineage>
        <taxon>Eukaryota</taxon>
        <taxon>Choanoflagellata</taxon>
        <taxon>Craspedida</taxon>
        <taxon>Salpingoecidae</taxon>
        <taxon>Salpingoeca</taxon>
    </lineage>
</organism>
<dbReference type="eggNOG" id="KOG2521">
    <property type="taxonomic scope" value="Eukaryota"/>
</dbReference>
<dbReference type="InParanoid" id="F2U363"/>
<dbReference type="KEGG" id="sre:PTSG_02739"/>
<dbReference type="Proteomes" id="UP000007799">
    <property type="component" value="Unassembled WGS sequence"/>
</dbReference>
<dbReference type="InterPro" id="IPR029058">
    <property type="entry name" value="AB_hydrolase_fold"/>
</dbReference>
<dbReference type="Gene3D" id="3.40.50.1820">
    <property type="entry name" value="alpha/beta hydrolase"/>
    <property type="match status" value="1"/>
</dbReference>
<evidence type="ECO:0000313" key="1">
    <source>
        <dbReference type="EMBL" id="EGD82057.1"/>
    </source>
</evidence>
<accession>F2U363</accession>
<keyword evidence="2" id="KW-1185">Reference proteome</keyword>
<dbReference type="EMBL" id="GL832960">
    <property type="protein sequence ID" value="EGD82057.1"/>
    <property type="molecule type" value="Genomic_DNA"/>
</dbReference>
<protein>
    <submittedName>
        <fullName evidence="1">Uncharacterized protein</fullName>
    </submittedName>
</protein>
<reference evidence="1" key="1">
    <citation type="submission" date="2009-08" db="EMBL/GenBank/DDBJ databases">
        <title>Annotation of Salpingoeca rosetta.</title>
        <authorList>
            <consortium name="The Broad Institute Genome Sequencing Platform"/>
            <person name="Russ C."/>
            <person name="Cuomo C."/>
            <person name="Burger G."/>
            <person name="Gray M.W."/>
            <person name="Holland P.W.H."/>
            <person name="King N."/>
            <person name="Lang F.B.F."/>
            <person name="Roger A.J."/>
            <person name="Ruiz-Trillo I."/>
            <person name="Young S.K."/>
            <person name="Zeng Q."/>
            <person name="Gargeya S."/>
            <person name="Alvarado L."/>
            <person name="Berlin A."/>
            <person name="Chapman S.B."/>
            <person name="Chen Z."/>
            <person name="Freedman E."/>
            <person name="Gellesch M."/>
            <person name="Goldberg J."/>
            <person name="Griggs A."/>
            <person name="Gujja S."/>
            <person name="Heilman E."/>
            <person name="Heiman D."/>
            <person name="Howarth C."/>
            <person name="Mehta T."/>
            <person name="Neiman D."/>
            <person name="Pearson M."/>
            <person name="Roberts A."/>
            <person name="Saif S."/>
            <person name="Shea T."/>
            <person name="Shenoy N."/>
            <person name="Sisk P."/>
            <person name="Stolte C."/>
            <person name="Sykes S."/>
            <person name="White J."/>
            <person name="Yandava C."/>
            <person name="Haas B."/>
            <person name="Nusbaum C."/>
            <person name="Birren B."/>
        </authorList>
    </citation>
    <scope>NUCLEOTIDE SEQUENCE [LARGE SCALE GENOMIC DNA]</scope>
    <source>
        <strain evidence="1">ATCC 50818</strain>
    </source>
</reference>
<dbReference type="RefSeq" id="XP_004996240.1">
    <property type="nucleotide sequence ID" value="XM_004996183.1"/>
</dbReference>
<name>F2U363_SALR5</name>
<evidence type="ECO:0000313" key="2">
    <source>
        <dbReference type="Proteomes" id="UP000007799"/>
    </source>
</evidence>
<dbReference type="OrthoDB" id="77878at2759"/>
<proteinExistence type="predicted"/>
<dbReference type="PANTHER" id="PTHR20908">
    <property type="entry name" value="LD15586P"/>
    <property type="match status" value="1"/>
</dbReference>
<dbReference type="AlphaFoldDB" id="F2U363"/>
<dbReference type="PANTHER" id="PTHR20908:SF1">
    <property type="entry name" value="LD15586P"/>
    <property type="match status" value="1"/>
</dbReference>
<dbReference type="GeneID" id="16076826"/>
<gene>
    <name evidence="1" type="ORF">PTSG_02739</name>
</gene>
<dbReference type="OMA" id="ASILYFR"/>